<evidence type="ECO:0000313" key="3">
    <source>
        <dbReference type="Proteomes" id="UP000654918"/>
    </source>
</evidence>
<dbReference type="AlphaFoldDB" id="A0A8H6NS08"/>
<name>A0A8H6NS08_9PEZI</name>
<evidence type="ECO:0000256" key="1">
    <source>
        <dbReference type="SAM" id="SignalP"/>
    </source>
</evidence>
<evidence type="ECO:0000313" key="2">
    <source>
        <dbReference type="EMBL" id="KAF6841445.1"/>
    </source>
</evidence>
<dbReference type="EMBL" id="WIGO01000003">
    <property type="protein sequence ID" value="KAF6841445.1"/>
    <property type="molecule type" value="Genomic_DNA"/>
</dbReference>
<evidence type="ECO:0008006" key="4">
    <source>
        <dbReference type="Google" id="ProtNLM"/>
    </source>
</evidence>
<dbReference type="Proteomes" id="UP000654918">
    <property type="component" value="Unassembled WGS sequence"/>
</dbReference>
<organism evidence="2 3">
    <name type="scientific">Colletotrichum plurivorum</name>
    <dbReference type="NCBI Taxonomy" id="2175906"/>
    <lineage>
        <taxon>Eukaryota</taxon>
        <taxon>Fungi</taxon>
        <taxon>Dikarya</taxon>
        <taxon>Ascomycota</taxon>
        <taxon>Pezizomycotina</taxon>
        <taxon>Sordariomycetes</taxon>
        <taxon>Hypocreomycetidae</taxon>
        <taxon>Glomerellales</taxon>
        <taxon>Glomerellaceae</taxon>
        <taxon>Colletotrichum</taxon>
        <taxon>Colletotrichum orchidearum species complex</taxon>
    </lineage>
</organism>
<keyword evidence="3" id="KW-1185">Reference proteome</keyword>
<accession>A0A8H6NS08</accession>
<reference evidence="2" key="1">
    <citation type="journal article" date="2020" name="Phytopathology">
        <title>Genome Sequence Resources of Colletotrichum truncatum, C. plurivorum, C. musicola, and C. sojae: Four Species Pathogenic to Soybean (Glycine max).</title>
        <authorList>
            <person name="Rogerio F."/>
            <person name="Boufleur T.R."/>
            <person name="Ciampi-Guillardi M."/>
            <person name="Sukno S.A."/>
            <person name="Thon M.R."/>
            <person name="Massola Junior N.S."/>
            <person name="Baroncelli R."/>
        </authorList>
    </citation>
    <scope>NUCLEOTIDE SEQUENCE</scope>
    <source>
        <strain evidence="2">LFN00145</strain>
    </source>
</reference>
<feature type="chain" id="PRO_5034134309" description="Small secreted protein" evidence="1">
    <location>
        <begin position="22"/>
        <end position="194"/>
    </location>
</feature>
<protein>
    <recommendedName>
        <fullName evidence="4">Small secreted protein</fullName>
    </recommendedName>
</protein>
<gene>
    <name evidence="2" type="ORF">CPLU01_00576</name>
</gene>
<keyword evidence="1" id="KW-0732">Signal</keyword>
<proteinExistence type="predicted"/>
<sequence length="194" mass="20510">MQLSKSLITILMGFTMASAIALPVPAEAAVAADKKDGNKGSTKAKAADCTNAKKLAAGIDDNIKVQEEEQKNVAAIKKIVSSNNPDKGQFDSAKKTLLSTVEKGIKIREDNEKLAKGNGAADGLKTVAQAQQTELKQSKSLKGTKDDMSTIAQLEKEFAGGIEQNKKNKAAVSTKADYEDEVALLTSRQALKGC</sequence>
<feature type="signal peptide" evidence="1">
    <location>
        <begin position="1"/>
        <end position="21"/>
    </location>
</feature>
<comment type="caution">
    <text evidence="2">The sequence shown here is derived from an EMBL/GenBank/DDBJ whole genome shotgun (WGS) entry which is preliminary data.</text>
</comment>